<dbReference type="PANTHER" id="PTHR35446:SF2">
    <property type="entry name" value="CARBOXYMUCONOLACTONE DECARBOXYLASE-LIKE DOMAIN-CONTAINING PROTEIN"/>
    <property type="match status" value="1"/>
</dbReference>
<dbReference type="InterPro" id="IPR004675">
    <property type="entry name" value="AhpD_core"/>
</dbReference>
<sequence>MPISPHPKPRELTTASMCTMRYPLADIAEVDDDIRDHILAVSEKSGFVPNVFLSLARRPAEFRAFFAYYDALMEKETGSLTKADREMIVTATSAVNNCLYCVVAHGALLRIYAKDPYIADQVALDYAHADITPRQKAMLDFAMKVCREPWTIADADYAELAAHGFDDEDAWDIAAITGFFGLSNRMAQVAGMRPNPEFHLLGRLPREKPTEDASTDDREAETTAPGATASETSAPESQAPETSAPDEASGR</sequence>
<name>A0ABP9U0Y4_9MICO</name>
<dbReference type="Gene3D" id="1.20.1290.10">
    <property type="entry name" value="AhpD-like"/>
    <property type="match status" value="1"/>
</dbReference>
<dbReference type="EMBL" id="BAABNP010000009">
    <property type="protein sequence ID" value="GAA5341275.1"/>
    <property type="molecule type" value="Genomic_DNA"/>
</dbReference>
<feature type="compositionally biased region" description="Polar residues" evidence="1">
    <location>
        <begin position="229"/>
        <end position="241"/>
    </location>
</feature>
<feature type="domain" description="Carboxymuconolactone decarboxylase-like" evidence="2">
    <location>
        <begin position="59"/>
        <end position="110"/>
    </location>
</feature>
<protein>
    <recommendedName>
        <fullName evidence="2">Carboxymuconolactone decarboxylase-like domain-containing protein</fullName>
    </recommendedName>
</protein>
<evidence type="ECO:0000313" key="3">
    <source>
        <dbReference type="EMBL" id="GAA5341275.1"/>
    </source>
</evidence>
<keyword evidence="4" id="KW-1185">Reference proteome</keyword>
<feature type="compositionally biased region" description="Basic and acidic residues" evidence="1">
    <location>
        <begin position="204"/>
        <end position="221"/>
    </location>
</feature>
<dbReference type="Gene3D" id="1.20.5.810">
    <property type="entry name" value="AhpD-like"/>
    <property type="match status" value="1"/>
</dbReference>
<evidence type="ECO:0000256" key="1">
    <source>
        <dbReference type="SAM" id="MobiDB-lite"/>
    </source>
</evidence>
<dbReference type="PANTHER" id="PTHR35446">
    <property type="entry name" value="SI:CH211-175M2.5"/>
    <property type="match status" value="1"/>
</dbReference>
<dbReference type="Proteomes" id="UP001498935">
    <property type="component" value="Unassembled WGS sequence"/>
</dbReference>
<dbReference type="InterPro" id="IPR010195">
    <property type="entry name" value="Uncharacterised_peroxidase-rel"/>
</dbReference>
<accession>A0ABP9U0Y4</accession>
<dbReference type="NCBIfam" id="TIGR01926">
    <property type="entry name" value="peroxid_rel"/>
    <property type="match status" value="1"/>
</dbReference>
<dbReference type="Pfam" id="PF02627">
    <property type="entry name" value="CMD"/>
    <property type="match status" value="1"/>
</dbReference>
<evidence type="ECO:0000313" key="4">
    <source>
        <dbReference type="Proteomes" id="UP001498935"/>
    </source>
</evidence>
<comment type="caution">
    <text evidence="3">The sequence shown here is derived from an EMBL/GenBank/DDBJ whole genome shotgun (WGS) entry which is preliminary data.</text>
</comment>
<reference evidence="3 4" key="1">
    <citation type="submission" date="2024-02" db="EMBL/GenBank/DDBJ databases">
        <title>Characterization of antibiotic resistant novel bacterial strains and their environmental applications.</title>
        <authorList>
            <person name="Manzoor S."/>
            <person name="Abbas S."/>
            <person name="Arshad M."/>
            <person name="Li W.J."/>
            <person name="Ahmed I."/>
        </authorList>
    </citation>
    <scope>NUCLEOTIDE SEQUENCE [LARGE SCALE GENOMIC DNA]</scope>
    <source>
        <strain evidence="3 4">KACC 15558</strain>
    </source>
</reference>
<evidence type="ECO:0000259" key="2">
    <source>
        <dbReference type="Pfam" id="PF02627"/>
    </source>
</evidence>
<organism evidence="3 4">
    <name type="scientific">Brevibacterium ammoniilyticum</name>
    <dbReference type="NCBI Taxonomy" id="1046555"/>
    <lineage>
        <taxon>Bacteria</taxon>
        <taxon>Bacillati</taxon>
        <taxon>Actinomycetota</taxon>
        <taxon>Actinomycetes</taxon>
        <taxon>Micrococcales</taxon>
        <taxon>Brevibacteriaceae</taxon>
        <taxon>Brevibacterium</taxon>
    </lineage>
</organism>
<dbReference type="InterPro" id="IPR029032">
    <property type="entry name" value="AhpD-like"/>
</dbReference>
<dbReference type="InterPro" id="IPR003779">
    <property type="entry name" value="CMD-like"/>
</dbReference>
<gene>
    <name evidence="3" type="ORF">KACC15558_23150</name>
</gene>
<dbReference type="SUPFAM" id="SSF69118">
    <property type="entry name" value="AhpD-like"/>
    <property type="match status" value="1"/>
</dbReference>
<proteinExistence type="predicted"/>
<feature type="region of interest" description="Disordered" evidence="1">
    <location>
        <begin position="197"/>
        <end position="251"/>
    </location>
</feature>
<dbReference type="NCBIfam" id="TIGR00778">
    <property type="entry name" value="ahpD_dom"/>
    <property type="match status" value="1"/>
</dbReference>